<feature type="transmembrane region" description="Helical" evidence="8">
    <location>
        <begin position="289"/>
        <end position="309"/>
    </location>
</feature>
<reference evidence="10" key="1">
    <citation type="submission" date="2020-06" db="EMBL/GenBank/DDBJ databases">
        <authorList>
            <person name="Li T."/>
            <person name="Hu X."/>
            <person name="Zhang T."/>
            <person name="Song X."/>
            <person name="Zhang H."/>
            <person name="Dai N."/>
            <person name="Sheng W."/>
            <person name="Hou X."/>
            <person name="Wei L."/>
        </authorList>
    </citation>
    <scope>NUCLEOTIDE SEQUENCE</scope>
    <source>
        <strain evidence="10">KEN8</strain>
        <tissue evidence="10">Leaf</tissue>
    </source>
</reference>
<evidence type="ECO:0000256" key="7">
    <source>
        <dbReference type="PROSITE-ProRule" id="PRU00023"/>
    </source>
</evidence>
<dbReference type="PANTHER" id="PTHR24186:SF37">
    <property type="entry name" value="PGG DOMAIN-CONTAINING PROTEIN"/>
    <property type="match status" value="1"/>
</dbReference>
<comment type="subcellular location">
    <subcellularLocation>
        <location evidence="1">Membrane</location>
        <topology evidence="1">Multi-pass membrane protein</topology>
    </subcellularLocation>
</comment>
<dbReference type="InterPro" id="IPR002110">
    <property type="entry name" value="Ankyrin_rpt"/>
</dbReference>
<feature type="transmembrane region" description="Helical" evidence="8">
    <location>
        <begin position="360"/>
        <end position="381"/>
    </location>
</feature>
<dbReference type="GO" id="GO:0005886">
    <property type="term" value="C:plasma membrane"/>
    <property type="evidence" value="ECO:0007669"/>
    <property type="project" value="TreeGrafter"/>
</dbReference>
<dbReference type="Pfam" id="PF12796">
    <property type="entry name" value="Ank_2"/>
    <property type="match status" value="3"/>
</dbReference>
<dbReference type="SUPFAM" id="SSF48403">
    <property type="entry name" value="Ankyrin repeat"/>
    <property type="match status" value="2"/>
</dbReference>
<keyword evidence="5 7" id="KW-0040">ANK repeat</keyword>
<protein>
    <recommendedName>
        <fullName evidence="9">PGG domain-containing protein</fullName>
    </recommendedName>
</protein>
<sequence length="617" mass="69076">MERSFEGVAEKRLYDAAARGDTRSLQELLEQDPLLLDRLAEELDLQQYSALHIASAKGYVEIARKLLSAAPDMCLFRDCQGRNPLHLAAMKGHVQVLAELIRKVPLAAGEKLDRGLSLLHLCVKYCQLEALKMLVPSMNELLNSKDDRGDTILHMAVRDKQIEIIQYLVGSTSIDINAKNSDGQTVIDILEQNPTDATNLEIRRILRPRLCNSSTTKIQQPEKWLTKKRDAIMVVAILIATMAFQAGVTPAGGVWQEDLIQDSNGNPVTYPHWAGEAIMARNHPKYYKSFMRANTVAFVSSLSTILLLISGLPFRRKLFLWILMIIMWLTITSIAVTYAISALVVTPKKNKKSLSHDIEISVTVWCCVMGILLVGNTVRLIDRWLKNKGIIVWRPRRFRNPSEINQVMRAKKVFEWKTLIPGPMEKSAVQIGGCKSKLNSSPKFYKSGEFEDPCALNATREKEMELLSLLDHDKQEEDHQKHQIQQKELQEAAIQGSVPSLSQLIQENPQLLRSSIYSMPENPLHTAALLGHLEFTKLLLDINPGLSKSVNPKGSSALHLASAKGHVNIVKELVSADSSMCFKLDGDGRSPLHLAAIKGRTVVLEELLRAEPEGRQY</sequence>
<dbReference type="SMART" id="SM00248">
    <property type="entry name" value="ANK"/>
    <property type="match status" value="7"/>
</dbReference>
<evidence type="ECO:0000256" key="6">
    <source>
        <dbReference type="ARBA" id="ARBA00023136"/>
    </source>
</evidence>
<dbReference type="PROSITE" id="PS50297">
    <property type="entry name" value="ANK_REP_REGION"/>
    <property type="match status" value="4"/>
</dbReference>
<feature type="repeat" description="ANK" evidence="7">
    <location>
        <begin position="587"/>
        <end position="609"/>
    </location>
</feature>
<evidence type="ECO:0000256" key="2">
    <source>
        <dbReference type="ARBA" id="ARBA00022692"/>
    </source>
</evidence>
<dbReference type="AlphaFoldDB" id="A0AAW2M141"/>
<dbReference type="Gene3D" id="1.25.40.20">
    <property type="entry name" value="Ankyrin repeat-containing domain"/>
    <property type="match status" value="2"/>
</dbReference>
<feature type="domain" description="PGG" evidence="9">
    <location>
        <begin position="222"/>
        <end position="344"/>
    </location>
</feature>
<feature type="transmembrane region" description="Helical" evidence="8">
    <location>
        <begin position="318"/>
        <end position="340"/>
    </location>
</feature>
<keyword evidence="4 8" id="KW-1133">Transmembrane helix</keyword>
<feature type="repeat" description="ANK" evidence="7">
    <location>
        <begin position="553"/>
        <end position="580"/>
    </location>
</feature>
<name>A0AAW2M141_9LAMI</name>
<proteinExistence type="predicted"/>
<feature type="repeat" description="ANK" evidence="7">
    <location>
        <begin position="80"/>
        <end position="103"/>
    </location>
</feature>
<dbReference type="PROSITE" id="PS50088">
    <property type="entry name" value="ANK_REPEAT"/>
    <property type="match status" value="4"/>
</dbReference>
<dbReference type="InterPro" id="IPR036770">
    <property type="entry name" value="Ankyrin_rpt-contain_sf"/>
</dbReference>
<dbReference type="PANTHER" id="PTHR24186">
    <property type="entry name" value="PROTEIN PHOSPHATASE 1 REGULATORY SUBUNIT"/>
    <property type="match status" value="1"/>
</dbReference>
<organism evidence="10">
    <name type="scientific">Sesamum calycinum</name>
    <dbReference type="NCBI Taxonomy" id="2727403"/>
    <lineage>
        <taxon>Eukaryota</taxon>
        <taxon>Viridiplantae</taxon>
        <taxon>Streptophyta</taxon>
        <taxon>Embryophyta</taxon>
        <taxon>Tracheophyta</taxon>
        <taxon>Spermatophyta</taxon>
        <taxon>Magnoliopsida</taxon>
        <taxon>eudicotyledons</taxon>
        <taxon>Gunneridae</taxon>
        <taxon>Pentapetalae</taxon>
        <taxon>asterids</taxon>
        <taxon>lamiids</taxon>
        <taxon>Lamiales</taxon>
        <taxon>Pedaliaceae</taxon>
        <taxon>Sesamum</taxon>
    </lineage>
</organism>
<feature type="transmembrane region" description="Helical" evidence="8">
    <location>
        <begin position="231"/>
        <end position="248"/>
    </location>
</feature>
<evidence type="ECO:0000313" key="10">
    <source>
        <dbReference type="EMBL" id="KAL0323726.1"/>
    </source>
</evidence>
<accession>A0AAW2M141</accession>
<keyword evidence="6 8" id="KW-0472">Membrane</keyword>
<evidence type="ECO:0000256" key="8">
    <source>
        <dbReference type="SAM" id="Phobius"/>
    </source>
</evidence>
<dbReference type="Pfam" id="PF13962">
    <property type="entry name" value="PGG"/>
    <property type="match status" value="1"/>
</dbReference>
<keyword evidence="2 8" id="KW-0812">Transmembrane</keyword>
<dbReference type="InterPro" id="IPR026961">
    <property type="entry name" value="PGG_dom"/>
</dbReference>
<gene>
    <name evidence="10" type="ORF">Scaly_2339700</name>
</gene>
<evidence type="ECO:0000256" key="3">
    <source>
        <dbReference type="ARBA" id="ARBA00022737"/>
    </source>
</evidence>
<evidence type="ECO:0000256" key="4">
    <source>
        <dbReference type="ARBA" id="ARBA00022989"/>
    </source>
</evidence>
<reference evidence="10" key="2">
    <citation type="journal article" date="2024" name="Plant">
        <title>Genomic evolution and insights into agronomic trait innovations of Sesamum species.</title>
        <authorList>
            <person name="Miao H."/>
            <person name="Wang L."/>
            <person name="Qu L."/>
            <person name="Liu H."/>
            <person name="Sun Y."/>
            <person name="Le M."/>
            <person name="Wang Q."/>
            <person name="Wei S."/>
            <person name="Zheng Y."/>
            <person name="Lin W."/>
            <person name="Duan Y."/>
            <person name="Cao H."/>
            <person name="Xiong S."/>
            <person name="Wang X."/>
            <person name="Wei L."/>
            <person name="Li C."/>
            <person name="Ma Q."/>
            <person name="Ju M."/>
            <person name="Zhao R."/>
            <person name="Li G."/>
            <person name="Mu C."/>
            <person name="Tian Q."/>
            <person name="Mei H."/>
            <person name="Zhang T."/>
            <person name="Gao T."/>
            <person name="Zhang H."/>
        </authorList>
    </citation>
    <scope>NUCLEOTIDE SEQUENCE</scope>
    <source>
        <strain evidence="10">KEN8</strain>
    </source>
</reference>
<dbReference type="EMBL" id="JACGWM010000015">
    <property type="protein sequence ID" value="KAL0323726.1"/>
    <property type="molecule type" value="Genomic_DNA"/>
</dbReference>
<keyword evidence="3" id="KW-0677">Repeat</keyword>
<evidence type="ECO:0000256" key="1">
    <source>
        <dbReference type="ARBA" id="ARBA00004141"/>
    </source>
</evidence>
<feature type="repeat" description="ANK" evidence="7">
    <location>
        <begin position="148"/>
        <end position="181"/>
    </location>
</feature>
<evidence type="ECO:0000256" key="5">
    <source>
        <dbReference type="ARBA" id="ARBA00023043"/>
    </source>
</evidence>
<evidence type="ECO:0000259" key="9">
    <source>
        <dbReference type="Pfam" id="PF13962"/>
    </source>
</evidence>
<comment type="caution">
    <text evidence="10">The sequence shown here is derived from an EMBL/GenBank/DDBJ whole genome shotgun (WGS) entry which is preliminary data.</text>
</comment>